<dbReference type="GO" id="GO:0003700">
    <property type="term" value="F:DNA-binding transcription factor activity"/>
    <property type="evidence" value="ECO:0007669"/>
    <property type="project" value="TreeGrafter"/>
</dbReference>
<dbReference type="InterPro" id="IPR000843">
    <property type="entry name" value="HTH_LacI"/>
</dbReference>
<dbReference type="CDD" id="cd06267">
    <property type="entry name" value="PBP1_LacI_sugar_binding-like"/>
    <property type="match status" value="1"/>
</dbReference>
<sequence length="341" mass="37551">MEAATLKDIARELNISVSTVSRALRDSYEINPETKRLVMECATRLNYRPNPIALSLKGSSSKALAVVVPQIANYYFSQAINGIEEVAQQRGYDVIIFQTHETYEREVAALRQALARRVDGLLISLSSETSTVAHLQEFQQHAPIVQFDRVSSQLATPRVVADNFAGAYAATEHLIKTGRRRIAHLTIQPWLSITQERLAGYRAALEQNCLAYDETLVRFGTFGPNEVGPLVDELLALQPPPDAFFTASDRLAVGCLAALRQRRLRIPADVSLIGFTNLTVADMLAPALSTVEQPATDIGREAVARLLDIIERKHRAAPPATVTMPTALHVRESTSLMDLTP</sequence>
<evidence type="ECO:0000313" key="6">
    <source>
        <dbReference type="Proteomes" id="UP000559626"/>
    </source>
</evidence>
<protein>
    <submittedName>
        <fullName evidence="5">LacI family transcriptional regulator</fullName>
    </submittedName>
</protein>
<keyword evidence="3" id="KW-0804">Transcription</keyword>
<evidence type="ECO:0000256" key="2">
    <source>
        <dbReference type="ARBA" id="ARBA00023125"/>
    </source>
</evidence>
<dbReference type="CDD" id="cd01392">
    <property type="entry name" value="HTH_LacI"/>
    <property type="match status" value="1"/>
</dbReference>
<dbReference type="PROSITE" id="PS50932">
    <property type="entry name" value="HTH_LACI_2"/>
    <property type="match status" value="1"/>
</dbReference>
<dbReference type="InterPro" id="IPR010982">
    <property type="entry name" value="Lambda_DNA-bd_dom_sf"/>
</dbReference>
<feature type="domain" description="HTH lacI-type" evidence="4">
    <location>
        <begin position="4"/>
        <end position="58"/>
    </location>
</feature>
<keyword evidence="2" id="KW-0238">DNA-binding</keyword>
<dbReference type="SMART" id="SM00354">
    <property type="entry name" value="HTH_LACI"/>
    <property type="match status" value="1"/>
</dbReference>
<evidence type="ECO:0000256" key="1">
    <source>
        <dbReference type="ARBA" id="ARBA00023015"/>
    </source>
</evidence>
<accession>A0A7Y0AAU9</accession>
<dbReference type="GO" id="GO:0000976">
    <property type="term" value="F:transcription cis-regulatory region binding"/>
    <property type="evidence" value="ECO:0007669"/>
    <property type="project" value="TreeGrafter"/>
</dbReference>
<dbReference type="Pfam" id="PF00356">
    <property type="entry name" value="LacI"/>
    <property type="match status" value="1"/>
</dbReference>
<keyword evidence="6" id="KW-1185">Reference proteome</keyword>
<dbReference type="Gene3D" id="1.10.260.40">
    <property type="entry name" value="lambda repressor-like DNA-binding domains"/>
    <property type="match status" value="1"/>
</dbReference>
<dbReference type="Gene3D" id="3.40.50.2300">
    <property type="match status" value="2"/>
</dbReference>
<gene>
    <name evidence="5" type="ORF">HHL22_00660</name>
</gene>
<dbReference type="SUPFAM" id="SSF47413">
    <property type="entry name" value="lambda repressor-like DNA-binding domains"/>
    <property type="match status" value="1"/>
</dbReference>
<dbReference type="EMBL" id="JABBGH010000001">
    <property type="protein sequence ID" value="NML63710.1"/>
    <property type="molecule type" value="Genomic_DNA"/>
</dbReference>
<organism evidence="5 6">
    <name type="scientific">Hymenobacter polaris</name>
    <dbReference type="NCBI Taxonomy" id="2682546"/>
    <lineage>
        <taxon>Bacteria</taxon>
        <taxon>Pseudomonadati</taxon>
        <taxon>Bacteroidota</taxon>
        <taxon>Cytophagia</taxon>
        <taxon>Cytophagales</taxon>
        <taxon>Hymenobacteraceae</taxon>
        <taxon>Hymenobacter</taxon>
    </lineage>
</organism>
<reference evidence="5 6" key="1">
    <citation type="submission" date="2020-04" db="EMBL/GenBank/DDBJ databases">
        <title>Hymenobacter polaris sp. nov., isolated from Arctic soil.</title>
        <authorList>
            <person name="Dahal R.H."/>
        </authorList>
    </citation>
    <scope>NUCLEOTIDE SEQUENCE [LARGE SCALE GENOMIC DNA]</scope>
    <source>
        <strain evidence="5 6">RP-2-7</strain>
    </source>
</reference>
<evidence type="ECO:0000259" key="4">
    <source>
        <dbReference type="PROSITE" id="PS50932"/>
    </source>
</evidence>
<evidence type="ECO:0000256" key="3">
    <source>
        <dbReference type="ARBA" id="ARBA00023163"/>
    </source>
</evidence>
<dbReference type="InterPro" id="IPR046335">
    <property type="entry name" value="LacI/GalR-like_sensor"/>
</dbReference>
<dbReference type="InterPro" id="IPR028082">
    <property type="entry name" value="Peripla_BP_I"/>
</dbReference>
<evidence type="ECO:0000313" key="5">
    <source>
        <dbReference type="EMBL" id="NML63710.1"/>
    </source>
</evidence>
<dbReference type="Pfam" id="PF13377">
    <property type="entry name" value="Peripla_BP_3"/>
    <property type="match status" value="1"/>
</dbReference>
<dbReference type="PANTHER" id="PTHR30146:SF109">
    <property type="entry name" value="HTH-TYPE TRANSCRIPTIONAL REGULATOR GALS"/>
    <property type="match status" value="1"/>
</dbReference>
<dbReference type="RefSeq" id="WP_169529053.1">
    <property type="nucleotide sequence ID" value="NZ_JABBGH010000001.1"/>
</dbReference>
<proteinExistence type="predicted"/>
<dbReference type="AlphaFoldDB" id="A0A7Y0AAU9"/>
<keyword evidence="1" id="KW-0805">Transcription regulation</keyword>
<comment type="caution">
    <text evidence="5">The sequence shown here is derived from an EMBL/GenBank/DDBJ whole genome shotgun (WGS) entry which is preliminary data.</text>
</comment>
<dbReference type="PANTHER" id="PTHR30146">
    <property type="entry name" value="LACI-RELATED TRANSCRIPTIONAL REPRESSOR"/>
    <property type="match status" value="1"/>
</dbReference>
<dbReference type="Proteomes" id="UP000559626">
    <property type="component" value="Unassembled WGS sequence"/>
</dbReference>
<name>A0A7Y0AAU9_9BACT</name>
<dbReference type="SUPFAM" id="SSF53822">
    <property type="entry name" value="Periplasmic binding protein-like I"/>
    <property type="match status" value="1"/>
</dbReference>